<dbReference type="Gene3D" id="3.50.50.60">
    <property type="entry name" value="FAD/NAD(P)-binding domain"/>
    <property type="match status" value="1"/>
</dbReference>
<dbReference type="PANTHER" id="PTHR46028">
    <property type="entry name" value="KYNURENINE 3-MONOOXYGENASE"/>
    <property type="match status" value="1"/>
</dbReference>
<evidence type="ECO:0000256" key="8">
    <source>
        <dbReference type="ARBA" id="ARBA00023128"/>
    </source>
</evidence>
<evidence type="ECO:0000256" key="9">
    <source>
        <dbReference type="ARBA" id="ARBA00047818"/>
    </source>
</evidence>
<keyword evidence="2 10" id="KW-0285">Flavoprotein</keyword>
<dbReference type="GO" id="GO:0005741">
    <property type="term" value="C:mitochondrial outer membrane"/>
    <property type="evidence" value="ECO:0007669"/>
    <property type="project" value="TreeGrafter"/>
</dbReference>
<evidence type="ECO:0000256" key="2">
    <source>
        <dbReference type="ARBA" id="ARBA00022630"/>
    </source>
</evidence>
<dbReference type="InterPro" id="IPR036188">
    <property type="entry name" value="FAD/NAD-bd_sf"/>
</dbReference>
<evidence type="ECO:0000259" key="11">
    <source>
        <dbReference type="Pfam" id="PF01494"/>
    </source>
</evidence>
<dbReference type="EMBL" id="JAVFKY010000002">
    <property type="protein sequence ID" value="KAK5581579.1"/>
    <property type="molecule type" value="Genomic_DNA"/>
</dbReference>
<dbReference type="GO" id="GO:0006569">
    <property type="term" value="P:L-tryptophan catabolic process"/>
    <property type="evidence" value="ECO:0007669"/>
    <property type="project" value="UniProtKB-UniRule"/>
</dbReference>
<dbReference type="GO" id="GO:0019805">
    <property type="term" value="P:quinolinate biosynthetic process"/>
    <property type="evidence" value="ECO:0007669"/>
    <property type="project" value="UniProtKB-UniRule"/>
</dbReference>
<comment type="caution">
    <text evidence="12">The sequence shown here is derived from an EMBL/GenBank/DDBJ whole genome shotgun (WGS) entry which is preliminary data.</text>
</comment>
<dbReference type="SUPFAM" id="SSF51905">
    <property type="entry name" value="FAD/NAD(P)-binding domain"/>
    <property type="match status" value="1"/>
</dbReference>
<evidence type="ECO:0000256" key="3">
    <source>
        <dbReference type="ARBA" id="ARBA00022642"/>
    </source>
</evidence>
<comment type="function">
    <text evidence="10">Catalyzes the hydroxylation of L-kynurenine (L-Kyn) to form 3-hydroxy-L-kynurenine (L-3OHKyn). Required for synthesis of quinolinic acid.</text>
</comment>
<keyword evidence="13" id="KW-1185">Reference proteome</keyword>
<feature type="domain" description="FAD-binding" evidence="11">
    <location>
        <begin position="8"/>
        <end position="170"/>
    </location>
</feature>
<comment type="pathway">
    <text evidence="10">Cofactor biosynthesis; NAD(+) biosynthesis; quinolinate from L-kynurenine: step 1/3.</text>
</comment>
<dbReference type="GO" id="GO:0070189">
    <property type="term" value="P:kynurenine metabolic process"/>
    <property type="evidence" value="ECO:0007669"/>
    <property type="project" value="TreeGrafter"/>
</dbReference>
<dbReference type="GO" id="GO:0043420">
    <property type="term" value="P:anthranilate metabolic process"/>
    <property type="evidence" value="ECO:0007669"/>
    <property type="project" value="UniProtKB-UniRule"/>
</dbReference>
<dbReference type="PRINTS" id="PR00420">
    <property type="entry name" value="RNGMNOXGNASE"/>
</dbReference>
<dbReference type="InterPro" id="IPR027545">
    <property type="entry name" value="Kynurenine_monooxygenase"/>
</dbReference>
<comment type="catalytic activity">
    <reaction evidence="9 10">
        <text>L-kynurenine + NADPH + O2 + H(+) = 3-hydroxy-L-kynurenine + NADP(+) + H2O</text>
        <dbReference type="Rhea" id="RHEA:20545"/>
        <dbReference type="ChEBI" id="CHEBI:15377"/>
        <dbReference type="ChEBI" id="CHEBI:15378"/>
        <dbReference type="ChEBI" id="CHEBI:15379"/>
        <dbReference type="ChEBI" id="CHEBI:57783"/>
        <dbReference type="ChEBI" id="CHEBI:57959"/>
        <dbReference type="ChEBI" id="CHEBI:58125"/>
        <dbReference type="ChEBI" id="CHEBI:58349"/>
        <dbReference type="EC" id="1.14.13.9"/>
    </reaction>
</comment>
<dbReference type="GO" id="GO:0004502">
    <property type="term" value="F:kynurenine 3-monooxygenase activity"/>
    <property type="evidence" value="ECO:0007669"/>
    <property type="project" value="UniProtKB-UniRule"/>
</dbReference>
<keyword evidence="3 10" id="KW-0662">Pyridine nucleotide biosynthesis</keyword>
<dbReference type="GO" id="GO:0034354">
    <property type="term" value="P:'de novo' NAD+ biosynthetic process from L-tryptophan"/>
    <property type="evidence" value="ECO:0007669"/>
    <property type="project" value="UniProtKB-UniRule"/>
</dbReference>
<evidence type="ECO:0000313" key="13">
    <source>
        <dbReference type="Proteomes" id="UP001344447"/>
    </source>
</evidence>
<dbReference type="AlphaFoldDB" id="A0AAN7TXA7"/>
<evidence type="ECO:0000313" key="12">
    <source>
        <dbReference type="EMBL" id="KAK5581579.1"/>
    </source>
</evidence>
<dbReference type="PANTHER" id="PTHR46028:SF2">
    <property type="entry name" value="KYNURENINE 3-MONOOXYGENASE"/>
    <property type="match status" value="1"/>
</dbReference>
<comment type="similarity">
    <text evidence="10">Belongs to the aromatic-ring hydroxylase family. KMO subfamily.</text>
</comment>
<sequence length="484" mass="54935">MELINKPITIVGGGLAGSALALLLGQKGFPIQVIEKRPQQSENIRARSINLALSDRGVKTLTKTGYVDDILKIAVPMKGRMMHSLDSVQTFQAYSSDSNKHLYSVSRQLLNDKLREHAEKLDNVKFIFSDACKSIDVKQCTVETQEKNKEKYEASTIIGCDGAFSAVRGSMVRLDRQDYSQTYLKHGYKELCIPSGPNQSYQIDKNSLHIWPRGSFMMIALPNIDGSFTCTLFFPFDGPLSFSSLDTRDKVDQFFKDYFPDAYNLMPNLLDDYFDNPTSSLVTIKTDPYHYQGKACLVGDAAHAIVPFYGQGMNAAFEDVLELVNCFDDKSLHIGGESGKPTFDNDHFNNIYSKYQTNRKANSDAIAEMAVENFFEMRDHVGDQLFLFKKKVEHLLELKFPSRYISRYELISFSTQPYSIAQKIGLANQEILKELVKVDNIQDLKIQTIDKIKEMERISQLFKSSSNYTHVFMIGQSIHCHCNY</sequence>
<evidence type="ECO:0000256" key="5">
    <source>
        <dbReference type="ARBA" id="ARBA00022857"/>
    </source>
</evidence>
<keyword evidence="5 10" id="KW-0521">NADP</keyword>
<dbReference type="Proteomes" id="UP001344447">
    <property type="component" value="Unassembled WGS sequence"/>
</dbReference>
<keyword evidence="6 10" id="KW-0560">Oxidoreductase</keyword>
<keyword evidence="7 10" id="KW-0503">Monooxygenase</keyword>
<evidence type="ECO:0000256" key="4">
    <source>
        <dbReference type="ARBA" id="ARBA00022827"/>
    </source>
</evidence>
<evidence type="ECO:0000256" key="1">
    <source>
        <dbReference type="ARBA" id="ARBA00001974"/>
    </source>
</evidence>
<comment type="cofactor">
    <cofactor evidence="1 10">
        <name>FAD</name>
        <dbReference type="ChEBI" id="CHEBI:57692"/>
    </cofactor>
</comment>
<keyword evidence="4 10" id="KW-0274">FAD</keyword>
<dbReference type="InterPro" id="IPR002938">
    <property type="entry name" value="FAD-bd"/>
</dbReference>
<dbReference type="FunFam" id="3.50.50.60:FF:000129">
    <property type="entry name" value="Kynurenine 3-monooxygenase"/>
    <property type="match status" value="1"/>
</dbReference>
<proteinExistence type="inferred from homology"/>
<gene>
    <name evidence="10" type="primary">kmo</name>
    <name evidence="12" type="ORF">RB653_001616</name>
</gene>
<organism evidence="12 13">
    <name type="scientific">Dictyostelium firmibasis</name>
    <dbReference type="NCBI Taxonomy" id="79012"/>
    <lineage>
        <taxon>Eukaryota</taxon>
        <taxon>Amoebozoa</taxon>
        <taxon>Evosea</taxon>
        <taxon>Eumycetozoa</taxon>
        <taxon>Dictyostelia</taxon>
        <taxon>Dictyosteliales</taxon>
        <taxon>Dictyosteliaceae</taxon>
        <taxon>Dictyostelium</taxon>
    </lineage>
</organism>
<accession>A0AAN7TXA7</accession>
<comment type="subcellular location">
    <subcellularLocation>
        <location evidence="10">Mitochondrion</location>
    </subcellularLocation>
</comment>
<name>A0AAN7TXA7_9MYCE</name>
<evidence type="ECO:0000256" key="10">
    <source>
        <dbReference type="HAMAP-Rule" id="MF_03018"/>
    </source>
</evidence>
<dbReference type="GO" id="GO:0071949">
    <property type="term" value="F:FAD binding"/>
    <property type="evidence" value="ECO:0007669"/>
    <property type="project" value="InterPro"/>
</dbReference>
<evidence type="ECO:0000256" key="7">
    <source>
        <dbReference type="ARBA" id="ARBA00023033"/>
    </source>
</evidence>
<dbReference type="HAMAP" id="MF_01971">
    <property type="entry name" value="Kynurenine_monooxygenase"/>
    <property type="match status" value="1"/>
</dbReference>
<evidence type="ECO:0000256" key="6">
    <source>
        <dbReference type="ARBA" id="ARBA00023002"/>
    </source>
</evidence>
<protein>
    <recommendedName>
        <fullName evidence="10">Kynurenine 3-monooxygenase</fullName>
        <ecNumber evidence="10">1.14.13.9</ecNumber>
    </recommendedName>
    <alternativeName>
        <fullName evidence="10">Kynurenine 3-hydroxylase</fullName>
    </alternativeName>
</protein>
<dbReference type="Pfam" id="PF01494">
    <property type="entry name" value="FAD_binding_3"/>
    <property type="match status" value="2"/>
</dbReference>
<dbReference type="EC" id="1.14.13.9" evidence="10"/>
<reference evidence="12 13" key="1">
    <citation type="submission" date="2023-11" db="EMBL/GenBank/DDBJ databases">
        <title>Dfirmibasis_genome.</title>
        <authorList>
            <person name="Edelbroek B."/>
            <person name="Kjellin J."/>
            <person name="Jerlstrom-Hultqvist J."/>
            <person name="Soderbom F."/>
        </authorList>
    </citation>
    <scope>NUCLEOTIDE SEQUENCE [LARGE SCALE GENOMIC DNA]</scope>
    <source>
        <strain evidence="12 13">TNS-C-14</strain>
    </source>
</reference>
<keyword evidence="8 10" id="KW-0496">Mitochondrion</keyword>
<feature type="domain" description="FAD-binding" evidence="11">
    <location>
        <begin position="292"/>
        <end position="324"/>
    </location>
</feature>